<dbReference type="AlphaFoldDB" id="A0A6N2M2Y3"/>
<dbReference type="InterPro" id="IPR006461">
    <property type="entry name" value="PLAC_motif_containing"/>
</dbReference>
<dbReference type="Pfam" id="PF04749">
    <property type="entry name" value="PLAC8"/>
    <property type="match status" value="1"/>
</dbReference>
<keyword evidence="2" id="KW-0472">Membrane</keyword>
<feature type="transmembrane region" description="Helical" evidence="2">
    <location>
        <begin position="89"/>
        <end position="108"/>
    </location>
</feature>
<dbReference type="EMBL" id="CAADRP010001662">
    <property type="protein sequence ID" value="VFU47043.1"/>
    <property type="molecule type" value="Genomic_DNA"/>
</dbReference>
<dbReference type="NCBIfam" id="TIGR01571">
    <property type="entry name" value="A_thal_Cys_rich"/>
    <property type="match status" value="1"/>
</dbReference>
<feature type="compositionally biased region" description="Pro residues" evidence="1">
    <location>
        <begin position="15"/>
        <end position="25"/>
    </location>
</feature>
<dbReference type="PANTHER" id="PTHR15907">
    <property type="entry name" value="DUF614 FAMILY PROTEIN-RELATED"/>
    <property type="match status" value="1"/>
</dbReference>
<keyword evidence="2" id="KW-0812">Transmembrane</keyword>
<proteinExistence type="predicted"/>
<evidence type="ECO:0000256" key="2">
    <source>
        <dbReference type="SAM" id="Phobius"/>
    </source>
</evidence>
<organism evidence="3">
    <name type="scientific">Salix viminalis</name>
    <name type="common">Common osier</name>
    <name type="synonym">Basket willow</name>
    <dbReference type="NCBI Taxonomy" id="40686"/>
    <lineage>
        <taxon>Eukaryota</taxon>
        <taxon>Viridiplantae</taxon>
        <taxon>Streptophyta</taxon>
        <taxon>Embryophyta</taxon>
        <taxon>Tracheophyta</taxon>
        <taxon>Spermatophyta</taxon>
        <taxon>Magnoliopsida</taxon>
        <taxon>eudicotyledons</taxon>
        <taxon>Gunneridae</taxon>
        <taxon>Pentapetalae</taxon>
        <taxon>rosids</taxon>
        <taxon>fabids</taxon>
        <taxon>Malpighiales</taxon>
        <taxon>Salicaceae</taxon>
        <taxon>Saliceae</taxon>
        <taxon>Salix</taxon>
    </lineage>
</organism>
<evidence type="ECO:0000256" key="1">
    <source>
        <dbReference type="SAM" id="MobiDB-lite"/>
    </source>
</evidence>
<reference evidence="3" key="1">
    <citation type="submission" date="2019-03" db="EMBL/GenBank/DDBJ databases">
        <authorList>
            <person name="Mank J."/>
            <person name="Almeida P."/>
        </authorList>
    </citation>
    <scope>NUCLEOTIDE SEQUENCE</scope>
    <source>
        <strain evidence="3">78183</strain>
    </source>
</reference>
<keyword evidence="2" id="KW-1133">Transmembrane helix</keyword>
<accession>A0A6N2M2Y3</accession>
<evidence type="ECO:0000313" key="3">
    <source>
        <dbReference type="EMBL" id="VFU47043.1"/>
    </source>
</evidence>
<name>A0A6N2M2Y3_SALVM</name>
<gene>
    <name evidence="3" type="ORF">SVIM_LOCUS301542</name>
</gene>
<feature type="region of interest" description="Disordered" evidence="1">
    <location>
        <begin position="1"/>
        <end position="25"/>
    </location>
</feature>
<sequence length="169" mass="19148">MYPSNQDTTHEMNQKPPPTLPPPVTGYPVGPSMNQHYNEINLHPAQHHHQQQLPGRWSSGCITCWCPCITFGQIAEIVDKGTTSCAISGAIYGILLWFTGCPCVYSCLYRTKMRKQLMFEERPCNDCLVHLCCDACALCQEYRELKHRGFDMAIGELLDCMLMISCMLQ</sequence>
<protein>
    <submittedName>
        <fullName evidence="3">Uncharacterized protein</fullName>
    </submittedName>
</protein>